<accession>A0A392ULY4</accession>
<dbReference type="Proteomes" id="UP000265520">
    <property type="component" value="Unassembled WGS sequence"/>
</dbReference>
<protein>
    <submittedName>
        <fullName evidence="1">Uncharacterized protein</fullName>
    </submittedName>
</protein>
<evidence type="ECO:0000313" key="2">
    <source>
        <dbReference type="Proteomes" id="UP000265520"/>
    </source>
</evidence>
<name>A0A392ULY4_9FABA</name>
<reference evidence="1 2" key="1">
    <citation type="journal article" date="2018" name="Front. Plant Sci.">
        <title>Red Clover (Trifolium pratense) and Zigzag Clover (T. medium) - A Picture of Genomic Similarities and Differences.</title>
        <authorList>
            <person name="Dluhosova J."/>
            <person name="Istvanek J."/>
            <person name="Nedelnik J."/>
            <person name="Repkova J."/>
        </authorList>
    </citation>
    <scope>NUCLEOTIDE SEQUENCE [LARGE SCALE GENOMIC DNA]</scope>
    <source>
        <strain evidence="2">cv. 10/8</strain>
        <tissue evidence="1">Leaf</tissue>
    </source>
</reference>
<sequence length="49" mass="5397">TDALGLVPRVFAMLEELDNISMSTISMNIWSMLVEEKPEMLAGDTPNSV</sequence>
<dbReference type="AlphaFoldDB" id="A0A392ULY4"/>
<evidence type="ECO:0000313" key="1">
    <source>
        <dbReference type="EMBL" id="MCI73654.1"/>
    </source>
</evidence>
<comment type="caution">
    <text evidence="1">The sequence shown here is derived from an EMBL/GenBank/DDBJ whole genome shotgun (WGS) entry which is preliminary data.</text>
</comment>
<proteinExistence type="predicted"/>
<dbReference type="EMBL" id="LXQA010843449">
    <property type="protein sequence ID" value="MCI73654.1"/>
    <property type="molecule type" value="Genomic_DNA"/>
</dbReference>
<organism evidence="1 2">
    <name type="scientific">Trifolium medium</name>
    <dbReference type="NCBI Taxonomy" id="97028"/>
    <lineage>
        <taxon>Eukaryota</taxon>
        <taxon>Viridiplantae</taxon>
        <taxon>Streptophyta</taxon>
        <taxon>Embryophyta</taxon>
        <taxon>Tracheophyta</taxon>
        <taxon>Spermatophyta</taxon>
        <taxon>Magnoliopsida</taxon>
        <taxon>eudicotyledons</taxon>
        <taxon>Gunneridae</taxon>
        <taxon>Pentapetalae</taxon>
        <taxon>rosids</taxon>
        <taxon>fabids</taxon>
        <taxon>Fabales</taxon>
        <taxon>Fabaceae</taxon>
        <taxon>Papilionoideae</taxon>
        <taxon>50 kb inversion clade</taxon>
        <taxon>NPAAA clade</taxon>
        <taxon>Hologalegina</taxon>
        <taxon>IRL clade</taxon>
        <taxon>Trifolieae</taxon>
        <taxon>Trifolium</taxon>
    </lineage>
</organism>
<keyword evidence="2" id="KW-1185">Reference proteome</keyword>
<feature type="non-terminal residue" evidence="1">
    <location>
        <position position="1"/>
    </location>
</feature>